<dbReference type="InterPro" id="IPR001503">
    <property type="entry name" value="Glyco_trans_10"/>
</dbReference>
<evidence type="ECO:0000259" key="9">
    <source>
        <dbReference type="Pfam" id="PF00852"/>
    </source>
</evidence>
<dbReference type="InterPro" id="IPR038577">
    <property type="entry name" value="GT10-like_C_sf"/>
</dbReference>
<proteinExistence type="inferred from homology"/>
<comment type="pathway">
    <text evidence="2">Protein modification; protein glycosylation.</text>
</comment>
<evidence type="ECO:0000256" key="1">
    <source>
        <dbReference type="ARBA" id="ARBA00004323"/>
    </source>
</evidence>
<keyword evidence="7" id="KW-1133">Transmembrane helix</keyword>
<dbReference type="InterPro" id="IPR055270">
    <property type="entry name" value="Glyco_tran_10_C"/>
</dbReference>
<reference evidence="10" key="1">
    <citation type="journal article" date="2014" name="BMC Genomics">
        <title>Characterizing the developmental transcriptome of the oriental fruit fly, Bactrocera dorsalis (Diptera: Tephritidae) through comparative genomic analysis with Drosophila melanogaster utilizing modENCODE datasets.</title>
        <authorList>
            <person name="Geib S.M."/>
            <person name="Calla B."/>
            <person name="Hall B."/>
            <person name="Hou S."/>
            <person name="Manoukis N.C."/>
        </authorList>
    </citation>
    <scope>NUCLEOTIDE SEQUENCE</scope>
    <source>
        <strain evidence="10">Punador</strain>
    </source>
</reference>
<dbReference type="GO" id="GO:0008417">
    <property type="term" value="F:fucosyltransferase activity"/>
    <property type="evidence" value="ECO:0007669"/>
    <property type="project" value="InterPro"/>
</dbReference>
<evidence type="ECO:0000256" key="4">
    <source>
        <dbReference type="ARBA" id="ARBA00022676"/>
    </source>
</evidence>
<feature type="region of interest" description="Disordered" evidence="8">
    <location>
        <begin position="1"/>
        <end position="28"/>
    </location>
</feature>
<keyword evidence="5 7" id="KW-0808">Transferase</keyword>
<dbReference type="GO" id="GO:0032580">
    <property type="term" value="C:Golgi cisterna membrane"/>
    <property type="evidence" value="ECO:0007669"/>
    <property type="project" value="UniProtKB-SubCell"/>
</dbReference>
<dbReference type="EMBL" id="GAKP01011746">
    <property type="protein sequence ID" value="JAC47206.1"/>
    <property type="molecule type" value="Transcribed_RNA"/>
</dbReference>
<evidence type="ECO:0000256" key="8">
    <source>
        <dbReference type="SAM" id="MobiDB-lite"/>
    </source>
</evidence>
<evidence type="ECO:0000256" key="6">
    <source>
        <dbReference type="ARBA" id="ARBA00023034"/>
    </source>
</evidence>
<feature type="domain" description="Fucosyltransferase C-terminal" evidence="9">
    <location>
        <begin position="270"/>
        <end position="417"/>
    </location>
</feature>
<dbReference type="PANTHER" id="PTHR48438:SF1">
    <property type="entry name" value="ALPHA-(1,3)-FUCOSYLTRANSFERASE C-RELATED"/>
    <property type="match status" value="1"/>
</dbReference>
<keyword evidence="4 7" id="KW-0328">Glycosyltransferase</keyword>
<dbReference type="SUPFAM" id="SSF53756">
    <property type="entry name" value="UDP-Glycosyltransferase/glycogen phosphorylase"/>
    <property type="match status" value="1"/>
</dbReference>
<evidence type="ECO:0000256" key="5">
    <source>
        <dbReference type="ARBA" id="ARBA00022679"/>
    </source>
</evidence>
<feature type="transmembrane region" description="Helical" evidence="7">
    <location>
        <begin position="57"/>
        <end position="77"/>
    </location>
</feature>
<evidence type="ECO:0000313" key="10">
    <source>
        <dbReference type="EMBL" id="JAC47206.1"/>
    </source>
</evidence>
<dbReference type="PANTHER" id="PTHR48438">
    <property type="entry name" value="ALPHA-(1,3)-FUCOSYLTRANSFERASE C-RELATED"/>
    <property type="match status" value="1"/>
</dbReference>
<keyword evidence="7" id="KW-0472">Membrane</keyword>
<name>A0A034VV86_BACDO</name>
<keyword evidence="6 7" id="KW-0333">Golgi apparatus</keyword>
<dbReference type="EC" id="2.4.1.-" evidence="7"/>
<comment type="subcellular location">
    <subcellularLocation>
        <location evidence="1">Golgi apparatus membrane</location>
        <topology evidence="1">Single-pass type II membrane protein</topology>
    </subcellularLocation>
    <subcellularLocation>
        <location evidence="7">Golgi apparatus</location>
        <location evidence="7">Golgi stack membrane</location>
        <topology evidence="7">Single-pass type II membrane protein</topology>
    </subcellularLocation>
</comment>
<gene>
    <name evidence="10" type="primary">FUCTC</name>
</gene>
<organism evidence="10">
    <name type="scientific">Bactrocera dorsalis</name>
    <name type="common">Oriental fruit fly</name>
    <name type="synonym">Dacus dorsalis</name>
    <dbReference type="NCBI Taxonomy" id="27457"/>
    <lineage>
        <taxon>Eukaryota</taxon>
        <taxon>Metazoa</taxon>
        <taxon>Ecdysozoa</taxon>
        <taxon>Arthropoda</taxon>
        <taxon>Hexapoda</taxon>
        <taxon>Insecta</taxon>
        <taxon>Pterygota</taxon>
        <taxon>Neoptera</taxon>
        <taxon>Endopterygota</taxon>
        <taxon>Diptera</taxon>
        <taxon>Brachycera</taxon>
        <taxon>Muscomorpha</taxon>
        <taxon>Tephritoidea</taxon>
        <taxon>Tephritidae</taxon>
        <taxon>Bactrocera</taxon>
        <taxon>Bactrocera</taxon>
    </lineage>
</organism>
<keyword evidence="7" id="KW-0812">Transmembrane</keyword>
<accession>A0A034VV86</accession>
<dbReference type="OrthoDB" id="427096at2759"/>
<evidence type="ECO:0000256" key="3">
    <source>
        <dbReference type="ARBA" id="ARBA00008919"/>
    </source>
</evidence>
<protein>
    <recommendedName>
        <fullName evidence="7">Fucosyltransferase</fullName>
        <ecNumber evidence="7">2.4.1.-</ecNumber>
    </recommendedName>
</protein>
<evidence type="ECO:0000256" key="2">
    <source>
        <dbReference type="ARBA" id="ARBA00004922"/>
    </source>
</evidence>
<dbReference type="GO" id="GO:0000139">
    <property type="term" value="C:Golgi membrane"/>
    <property type="evidence" value="ECO:0007669"/>
    <property type="project" value="UniProtKB-SubCell"/>
</dbReference>
<dbReference type="Gene3D" id="3.40.50.11660">
    <property type="entry name" value="Glycosyl transferase family 10, C-terminal domain"/>
    <property type="match status" value="1"/>
</dbReference>
<sequence length="452" mass="52091">MYKVVAMSDAESESEYTDHSKSPILGRTLKPAKRRVRVRKRGSRKNKFQGTNRRRKYLCLAVAALAIICLLAVFISISDNNNTNNYRTSVREEAAESSAAPRRRTKSIALLNFQRDKEPTFHNLRNNCSVTIWDAAQLEDSRSYDAIVINSTLDDILSGRELINVNPNDSLIIFGSDKPLQYSNSGNISLANSHLRIYDKIFSYSLKSDFIYQPFKIWRKNDSKIMSPNLQPEWDAPQANFTSQQLRNFRYESVLDSSPLALSILNGPCHVARKELIERITQNMDVHTYGECGEYSCGEDLCKFIPRSRGNKTYKFFLAFEEELCEDYVGESFFKALGLSLLPVVFGGANYTRFAPPNSYINARDYASIRELTEYLLYLDQNPEEHIKYFTWQEKYYLLETPYDFRDICEYLTNADKVKLELDALKATNTTIAGWLNENKCRPYELPEAWTS</sequence>
<evidence type="ECO:0000256" key="7">
    <source>
        <dbReference type="RuleBase" id="RU003832"/>
    </source>
</evidence>
<dbReference type="Pfam" id="PF00852">
    <property type="entry name" value="Glyco_transf_10"/>
    <property type="match status" value="1"/>
</dbReference>
<dbReference type="UniPathway" id="UPA00378"/>
<comment type="similarity">
    <text evidence="3 7">Belongs to the glycosyltransferase 10 family.</text>
</comment>
<dbReference type="AlphaFoldDB" id="A0A034VV86"/>